<dbReference type="InterPro" id="IPR020094">
    <property type="entry name" value="TruA/RsuA/RluB/E/F_N"/>
</dbReference>
<dbReference type="GO" id="GO:0120159">
    <property type="term" value="F:rRNA pseudouridine synthase activity"/>
    <property type="evidence" value="ECO:0007669"/>
    <property type="project" value="UniProtKB-ARBA"/>
</dbReference>
<dbReference type="PANTHER" id="PTHR47683">
    <property type="entry name" value="PSEUDOURIDINE SYNTHASE FAMILY PROTEIN-RELATED"/>
    <property type="match status" value="1"/>
</dbReference>
<dbReference type="GO" id="GO:0003723">
    <property type="term" value="F:RNA binding"/>
    <property type="evidence" value="ECO:0007669"/>
    <property type="project" value="UniProtKB-KW"/>
</dbReference>
<dbReference type="Gene3D" id="3.10.290.10">
    <property type="entry name" value="RNA-binding S4 domain"/>
    <property type="match status" value="1"/>
</dbReference>
<dbReference type="Gene3D" id="3.30.70.1560">
    <property type="entry name" value="Alpha-L RNA-binding motif"/>
    <property type="match status" value="1"/>
</dbReference>
<evidence type="ECO:0000259" key="6">
    <source>
        <dbReference type="SMART" id="SM00363"/>
    </source>
</evidence>
<dbReference type="NCBIfam" id="TIGR00093">
    <property type="entry name" value="pseudouridine synthase"/>
    <property type="match status" value="1"/>
</dbReference>
<evidence type="ECO:0000256" key="3">
    <source>
        <dbReference type="ARBA" id="ARBA00023235"/>
    </source>
</evidence>
<dbReference type="Gene3D" id="3.30.70.580">
    <property type="entry name" value="Pseudouridine synthase I, catalytic domain, N-terminal subdomain"/>
    <property type="match status" value="1"/>
</dbReference>
<evidence type="ECO:0000256" key="5">
    <source>
        <dbReference type="RuleBase" id="RU003887"/>
    </source>
</evidence>
<dbReference type="AlphaFoldDB" id="A0A9D0Z2T2"/>
<evidence type="ECO:0000313" key="7">
    <source>
        <dbReference type="EMBL" id="HIQ66900.1"/>
    </source>
</evidence>
<protein>
    <recommendedName>
        <fullName evidence="5">Pseudouridine synthase</fullName>
        <ecNumber evidence="5">5.4.99.-</ecNumber>
    </recommendedName>
</protein>
<dbReference type="InterPro" id="IPR050343">
    <property type="entry name" value="RsuA_PseudoU_synthase"/>
</dbReference>
<dbReference type="InterPro" id="IPR036986">
    <property type="entry name" value="S4_RNA-bd_sf"/>
</dbReference>
<dbReference type="PROSITE" id="PS50889">
    <property type="entry name" value="S4"/>
    <property type="match status" value="1"/>
</dbReference>
<name>A0A9D0Z2T2_9FIRM</name>
<proteinExistence type="inferred from homology"/>
<evidence type="ECO:0000256" key="1">
    <source>
        <dbReference type="ARBA" id="ARBA00008348"/>
    </source>
</evidence>
<dbReference type="PANTHER" id="PTHR47683:SF4">
    <property type="entry name" value="PSEUDOURIDINE SYNTHASE"/>
    <property type="match status" value="1"/>
</dbReference>
<dbReference type="InterPro" id="IPR000748">
    <property type="entry name" value="PsdUridine_synth_RsuA/RluB/E/F"/>
</dbReference>
<dbReference type="CDD" id="cd02553">
    <property type="entry name" value="PseudoU_synth_RsuA"/>
    <property type="match status" value="1"/>
</dbReference>
<reference evidence="7" key="1">
    <citation type="submission" date="2020-10" db="EMBL/GenBank/DDBJ databases">
        <authorList>
            <person name="Gilroy R."/>
        </authorList>
    </citation>
    <scope>NUCLEOTIDE SEQUENCE</scope>
    <source>
        <strain evidence="7">13361</strain>
    </source>
</reference>
<dbReference type="InterPro" id="IPR002942">
    <property type="entry name" value="S4_RNA-bd"/>
</dbReference>
<dbReference type="SMART" id="SM00363">
    <property type="entry name" value="S4"/>
    <property type="match status" value="1"/>
</dbReference>
<sequence>MERLDKFLCGLGLATRSQVKNILKAGRVTVDGVPEGDGSRKIAPQSQEIALDGEPLCKVDRVVLMLNKPEGFVTATEDAREKTVMELIPEEYAHRKLRPVGRLDKATEGLLLFTDDGDLLHRLISPKKEVAKIYYARHEGTAGAEDVEAFRAGLTLGDGTRCLPAELEPLGPGESRITVREGKYHQVRRMMASRGMPVTYLERQQEGNLTLGDLPRGGVRLLTEEEVASLEEK</sequence>
<dbReference type="PROSITE" id="PS01149">
    <property type="entry name" value="PSI_RSU"/>
    <property type="match status" value="1"/>
</dbReference>
<feature type="domain" description="RNA-binding S4" evidence="6">
    <location>
        <begin position="2"/>
        <end position="60"/>
    </location>
</feature>
<dbReference type="InterPro" id="IPR018496">
    <property type="entry name" value="PsdUridine_synth_RsuA/RluB_CS"/>
</dbReference>
<evidence type="ECO:0000313" key="8">
    <source>
        <dbReference type="Proteomes" id="UP000886796"/>
    </source>
</evidence>
<comment type="caution">
    <text evidence="7">The sequence shown here is derived from an EMBL/GenBank/DDBJ whole genome shotgun (WGS) entry which is preliminary data.</text>
</comment>
<dbReference type="Pfam" id="PF01479">
    <property type="entry name" value="S4"/>
    <property type="match status" value="1"/>
</dbReference>
<reference evidence="7" key="2">
    <citation type="journal article" date="2021" name="PeerJ">
        <title>Extensive microbial diversity within the chicken gut microbiome revealed by metagenomics and culture.</title>
        <authorList>
            <person name="Gilroy R."/>
            <person name="Ravi A."/>
            <person name="Getino M."/>
            <person name="Pursley I."/>
            <person name="Horton D.L."/>
            <person name="Alikhan N.F."/>
            <person name="Baker D."/>
            <person name="Gharbi K."/>
            <person name="Hall N."/>
            <person name="Watson M."/>
            <person name="Adriaenssens E.M."/>
            <person name="Foster-Nyarko E."/>
            <person name="Jarju S."/>
            <person name="Secka A."/>
            <person name="Antonio M."/>
            <person name="Oren A."/>
            <person name="Chaudhuri R.R."/>
            <person name="La Ragione R."/>
            <person name="Hildebrand F."/>
            <person name="Pallen M.J."/>
        </authorList>
    </citation>
    <scope>NUCLEOTIDE SEQUENCE</scope>
    <source>
        <strain evidence="7">13361</strain>
    </source>
</reference>
<evidence type="ECO:0000256" key="4">
    <source>
        <dbReference type="PROSITE-ProRule" id="PRU00182"/>
    </source>
</evidence>
<dbReference type="InterPro" id="IPR020103">
    <property type="entry name" value="PsdUridine_synth_cat_dom_sf"/>
</dbReference>
<dbReference type="SUPFAM" id="SSF55120">
    <property type="entry name" value="Pseudouridine synthase"/>
    <property type="match status" value="1"/>
</dbReference>
<dbReference type="Proteomes" id="UP000886796">
    <property type="component" value="Unassembled WGS sequence"/>
</dbReference>
<keyword evidence="2 4" id="KW-0694">RNA-binding</keyword>
<dbReference type="EC" id="5.4.99.-" evidence="5"/>
<dbReference type="CDD" id="cd00165">
    <property type="entry name" value="S4"/>
    <property type="match status" value="1"/>
</dbReference>
<dbReference type="InterPro" id="IPR042092">
    <property type="entry name" value="PsdUridine_s_RsuA/RluB/E/F_cat"/>
</dbReference>
<dbReference type="InterPro" id="IPR006145">
    <property type="entry name" value="PsdUridine_synth_RsuA/RluA"/>
</dbReference>
<dbReference type="EMBL" id="DVFK01000003">
    <property type="protein sequence ID" value="HIQ66900.1"/>
    <property type="molecule type" value="Genomic_DNA"/>
</dbReference>
<evidence type="ECO:0000256" key="2">
    <source>
        <dbReference type="ARBA" id="ARBA00022884"/>
    </source>
</evidence>
<comment type="similarity">
    <text evidence="1 5">Belongs to the pseudouridine synthase RsuA family.</text>
</comment>
<keyword evidence="3 5" id="KW-0413">Isomerase</keyword>
<dbReference type="Pfam" id="PF00849">
    <property type="entry name" value="PseudoU_synth_2"/>
    <property type="match status" value="1"/>
</dbReference>
<dbReference type="GO" id="GO:0000455">
    <property type="term" value="P:enzyme-directed rRNA pseudouridine synthesis"/>
    <property type="evidence" value="ECO:0007669"/>
    <property type="project" value="UniProtKB-ARBA"/>
</dbReference>
<gene>
    <name evidence="7" type="ORF">IAB74_00110</name>
</gene>
<organism evidence="7 8">
    <name type="scientific">Candidatus Faecousia excrementigallinarum</name>
    <dbReference type="NCBI Taxonomy" id="2840806"/>
    <lineage>
        <taxon>Bacteria</taxon>
        <taxon>Bacillati</taxon>
        <taxon>Bacillota</taxon>
        <taxon>Clostridia</taxon>
        <taxon>Eubacteriales</taxon>
        <taxon>Oscillospiraceae</taxon>
        <taxon>Faecousia</taxon>
    </lineage>
</organism>
<dbReference type="SUPFAM" id="SSF55174">
    <property type="entry name" value="Alpha-L RNA-binding motif"/>
    <property type="match status" value="1"/>
</dbReference>
<accession>A0A9D0Z2T2</accession>